<sequence>MNDDYPGKRSARIDFLRGVAIACVLLLHFTLAFGLFNSPLGDLLGRDAIKAIAFNGNYGVTIFFVISGYLITGGILRRWGSLRNIDARSFYVMRAARILPSLLLALTIIVVLGVLDVPFFNNGDARPPLPASYFGIAILSILTFWHNLLMQSAGYFNYCLNVYWSLSVEEMFYLCLPPLCLLLRKTWLLALVCLAAVVIGPVYRGAHADNELYFMYGYLACFDAIAIGCLTALLAPRLCLSPQARRVLRVACALALPVIYLRGIAGHELFGFTAIALAAAGIVLGAHGEGRPGWTTGKLGAPLRWAGRHSYELYLFHVIVLAVMRNLVTREELSYALRLPWLALFVAVSALVAMLVSRHLSEPANRALRAWYGRRAGVTAALRTGG</sequence>
<keyword evidence="1" id="KW-0472">Membrane</keyword>
<dbReference type="OrthoDB" id="9814807at2"/>
<dbReference type="GO" id="GO:0016020">
    <property type="term" value="C:membrane"/>
    <property type="evidence" value="ECO:0007669"/>
    <property type="project" value="TreeGrafter"/>
</dbReference>
<feature type="transmembrane region" description="Helical" evidence="1">
    <location>
        <begin position="269"/>
        <end position="290"/>
    </location>
</feature>
<dbReference type="Proteomes" id="UP000092713">
    <property type="component" value="Unassembled WGS sequence"/>
</dbReference>
<feature type="transmembrane region" description="Helical" evidence="1">
    <location>
        <begin position="131"/>
        <end position="149"/>
    </location>
</feature>
<dbReference type="PANTHER" id="PTHR23028:SF53">
    <property type="entry name" value="ACYL_TRANSF_3 DOMAIN-CONTAINING PROTEIN"/>
    <property type="match status" value="1"/>
</dbReference>
<evidence type="ECO:0000259" key="2">
    <source>
        <dbReference type="Pfam" id="PF01757"/>
    </source>
</evidence>
<feature type="transmembrane region" description="Helical" evidence="1">
    <location>
        <begin position="98"/>
        <end position="119"/>
    </location>
</feature>
<name>A0A1A7C6E0_9BURK</name>
<evidence type="ECO:0000313" key="4">
    <source>
        <dbReference type="Proteomes" id="UP000092713"/>
    </source>
</evidence>
<evidence type="ECO:0000256" key="1">
    <source>
        <dbReference type="SAM" id="Phobius"/>
    </source>
</evidence>
<proteinExistence type="predicted"/>
<dbReference type="PATRIC" id="fig|1747903.4.peg.4961"/>
<feature type="transmembrane region" description="Helical" evidence="1">
    <location>
        <begin position="335"/>
        <end position="356"/>
    </location>
</feature>
<dbReference type="InterPro" id="IPR050879">
    <property type="entry name" value="Acyltransferase_3"/>
</dbReference>
<keyword evidence="1" id="KW-0812">Transmembrane</keyword>
<dbReference type="GO" id="GO:0000271">
    <property type="term" value="P:polysaccharide biosynthetic process"/>
    <property type="evidence" value="ECO:0007669"/>
    <property type="project" value="TreeGrafter"/>
</dbReference>
<keyword evidence="1" id="KW-1133">Transmembrane helix</keyword>
<evidence type="ECO:0000313" key="3">
    <source>
        <dbReference type="EMBL" id="OBV41282.1"/>
    </source>
</evidence>
<dbReference type="STRING" id="1747903.ASR47_102738"/>
<accession>A0A1A7C6E0</accession>
<dbReference type="Pfam" id="PF01757">
    <property type="entry name" value="Acyl_transf_3"/>
    <property type="match status" value="1"/>
</dbReference>
<feature type="transmembrane region" description="Helical" evidence="1">
    <location>
        <begin position="56"/>
        <end position="77"/>
    </location>
</feature>
<feature type="transmembrane region" description="Helical" evidence="1">
    <location>
        <begin position="215"/>
        <end position="235"/>
    </location>
</feature>
<feature type="domain" description="Acyltransferase 3" evidence="2">
    <location>
        <begin position="12"/>
        <end position="356"/>
    </location>
</feature>
<dbReference type="PANTHER" id="PTHR23028">
    <property type="entry name" value="ACETYLTRANSFERASE"/>
    <property type="match status" value="1"/>
</dbReference>
<keyword evidence="4" id="KW-1185">Reference proteome</keyword>
<dbReference type="GO" id="GO:0016747">
    <property type="term" value="F:acyltransferase activity, transferring groups other than amino-acyl groups"/>
    <property type="evidence" value="ECO:0007669"/>
    <property type="project" value="InterPro"/>
</dbReference>
<feature type="transmembrane region" description="Helical" evidence="1">
    <location>
        <begin position="15"/>
        <end position="36"/>
    </location>
</feature>
<comment type="caution">
    <text evidence="3">The sequence shown here is derived from an EMBL/GenBank/DDBJ whole genome shotgun (WGS) entry which is preliminary data.</text>
</comment>
<feature type="transmembrane region" description="Helical" evidence="1">
    <location>
        <begin position="186"/>
        <end position="203"/>
    </location>
</feature>
<gene>
    <name evidence="3" type="ORF">ASR47_102738</name>
</gene>
<dbReference type="RefSeq" id="WP_065306154.1">
    <property type="nucleotide sequence ID" value="NZ_LOCQ01000036.1"/>
</dbReference>
<organism evidence="3 4">
    <name type="scientific">Janthinobacterium psychrotolerans</name>
    <dbReference type="NCBI Taxonomy" id="1747903"/>
    <lineage>
        <taxon>Bacteria</taxon>
        <taxon>Pseudomonadati</taxon>
        <taxon>Pseudomonadota</taxon>
        <taxon>Betaproteobacteria</taxon>
        <taxon>Burkholderiales</taxon>
        <taxon>Oxalobacteraceae</taxon>
        <taxon>Janthinobacterium</taxon>
    </lineage>
</organism>
<dbReference type="EMBL" id="LOCQ01000036">
    <property type="protein sequence ID" value="OBV41282.1"/>
    <property type="molecule type" value="Genomic_DNA"/>
</dbReference>
<feature type="transmembrane region" description="Helical" evidence="1">
    <location>
        <begin position="247"/>
        <end position="263"/>
    </location>
</feature>
<dbReference type="AlphaFoldDB" id="A0A1A7C6E0"/>
<dbReference type="InterPro" id="IPR002656">
    <property type="entry name" value="Acyl_transf_3_dom"/>
</dbReference>
<protein>
    <submittedName>
        <fullName evidence="3">Peptidoglycan/LPS O-acetylase OafA/YrhL</fullName>
    </submittedName>
</protein>
<reference evidence="3 4" key="1">
    <citation type="submission" date="2016-04" db="EMBL/GenBank/DDBJ databases">
        <title>Draft genome sequence of Janthinobacterium psychrotolerans sp. nov., isolated from freshwater sediments in Denmark.</title>
        <authorList>
            <person name="Gong X."/>
            <person name="Skrivergaard S."/>
            <person name="Korsgaard B.S."/>
            <person name="Schreiber L."/>
            <person name="Marshall I.P."/>
            <person name="Finster K."/>
            <person name="Schramm A."/>
        </authorList>
    </citation>
    <scope>NUCLEOTIDE SEQUENCE [LARGE SCALE GENOMIC DNA]</scope>
    <source>
        <strain evidence="3 4">S3-2</strain>
    </source>
</reference>